<dbReference type="EMBL" id="JASTZU010000048">
    <property type="protein sequence ID" value="MDL4841768.1"/>
    <property type="molecule type" value="Genomic_DNA"/>
</dbReference>
<sequence>MMNPAWLFAIATVIGVFGILMAFKNLMKKVGNKLEQGQSVSTDSIKQELTKFFIHVAFAESVPIILIVFAFIQMESVTEEISIIIPLVIILLVESIALINVWAARRDIIGYEKQSNQARNSINSLCFIGIALLSAIPIISMVGLSIL</sequence>
<name>A0ABT7L7H5_9BACI</name>
<keyword evidence="3" id="KW-1133">Transmembrane helix</keyword>
<organism evidence="4 5">
    <name type="scientific">Aquibacillus rhizosphaerae</name>
    <dbReference type="NCBI Taxonomy" id="3051431"/>
    <lineage>
        <taxon>Bacteria</taxon>
        <taxon>Bacillati</taxon>
        <taxon>Bacillota</taxon>
        <taxon>Bacilli</taxon>
        <taxon>Bacillales</taxon>
        <taxon>Bacillaceae</taxon>
        <taxon>Aquibacillus</taxon>
    </lineage>
</organism>
<feature type="transmembrane region" description="Helical" evidence="3">
    <location>
        <begin position="6"/>
        <end position="23"/>
    </location>
</feature>
<accession>A0ABT7L7H5</accession>
<gene>
    <name evidence="4" type="ORF">QQS35_15110</name>
</gene>
<evidence type="ECO:0000256" key="3">
    <source>
        <dbReference type="SAM" id="Phobius"/>
    </source>
</evidence>
<keyword evidence="3" id="KW-0812">Transmembrane</keyword>
<feature type="transmembrane region" description="Helical" evidence="3">
    <location>
        <begin position="52"/>
        <end position="72"/>
    </location>
</feature>
<protein>
    <submittedName>
        <fullName evidence="4">Uncharacterized protein</fullName>
    </submittedName>
</protein>
<feature type="transmembrane region" description="Helical" evidence="3">
    <location>
        <begin position="84"/>
        <end position="104"/>
    </location>
</feature>
<evidence type="ECO:0000256" key="1">
    <source>
        <dbReference type="ARBA" id="ARBA00022781"/>
    </source>
</evidence>
<evidence type="ECO:0000313" key="4">
    <source>
        <dbReference type="EMBL" id="MDL4841768.1"/>
    </source>
</evidence>
<keyword evidence="3" id="KW-0472">Membrane</keyword>
<feature type="transmembrane region" description="Helical" evidence="3">
    <location>
        <begin position="125"/>
        <end position="146"/>
    </location>
</feature>
<keyword evidence="2" id="KW-0813">Transport</keyword>
<dbReference type="InterPro" id="IPR038662">
    <property type="entry name" value="ATP_synth_F0_csu_sf"/>
</dbReference>
<keyword evidence="5" id="KW-1185">Reference proteome</keyword>
<keyword evidence="1" id="KW-0375">Hydrogen ion transport</keyword>
<proteinExistence type="predicted"/>
<evidence type="ECO:0000256" key="2">
    <source>
        <dbReference type="ARBA" id="ARBA00023065"/>
    </source>
</evidence>
<dbReference type="Gene3D" id="1.20.20.10">
    <property type="entry name" value="F1F0 ATP synthase subunit C"/>
    <property type="match status" value="1"/>
</dbReference>
<reference evidence="4 5" key="1">
    <citation type="submission" date="2023-06" db="EMBL/GenBank/DDBJ databases">
        <title>Aquibacillus rhizosphaerae LR5S19.</title>
        <authorList>
            <person name="Sun J.-Q."/>
        </authorList>
    </citation>
    <scope>NUCLEOTIDE SEQUENCE [LARGE SCALE GENOMIC DNA]</scope>
    <source>
        <strain evidence="4 5">LR5S19</strain>
    </source>
</reference>
<comment type="caution">
    <text evidence="4">The sequence shown here is derived from an EMBL/GenBank/DDBJ whole genome shotgun (WGS) entry which is preliminary data.</text>
</comment>
<dbReference type="Proteomes" id="UP001235343">
    <property type="component" value="Unassembled WGS sequence"/>
</dbReference>
<evidence type="ECO:0000313" key="5">
    <source>
        <dbReference type="Proteomes" id="UP001235343"/>
    </source>
</evidence>
<keyword evidence="2" id="KW-0406">Ion transport</keyword>
<dbReference type="RefSeq" id="WP_285933052.1">
    <property type="nucleotide sequence ID" value="NZ_JASTZU010000048.1"/>
</dbReference>